<sequence>MDTSNDNRKGTAADATAMFSTIGAELEQEHQQRQSIKNITSNMDLAGRKISLIVQSAHSLDIKQANNLYSQVSEQVKTEFCKNIAELKALINPLDYYKYRDHWKSHMSHLVFNLTFTYWLSTRKLLKIDEVNTLIGAQQSGNRDISVELEDYLIGLCNLTNEMSRYCVNCVIRQDYETPMLINTFINDIYAGFRLLNLKNDAIRKRFDSMKYDIKRLEEVVYDLSVRKLTTPAATVTK</sequence>
<dbReference type="Pfam" id="PF01997">
    <property type="entry name" value="Translin"/>
    <property type="match status" value="1"/>
</dbReference>
<dbReference type="OrthoDB" id="829at2759"/>
<gene>
    <name evidence="8" type="ORF">DFA_07943</name>
</gene>
<dbReference type="Gene3D" id="1.20.58.200">
    <property type="entry name" value="Translin, domain 2"/>
    <property type="match status" value="1"/>
</dbReference>
<dbReference type="InterPro" id="IPR016068">
    <property type="entry name" value="Translin_N"/>
</dbReference>
<proteinExistence type="inferred from homology"/>
<dbReference type="PANTHER" id="PTHR10741">
    <property type="entry name" value="TRANSLIN AND TRANSLIN ASSOCIATED PROTEIN X"/>
    <property type="match status" value="1"/>
</dbReference>
<keyword evidence="6" id="KW-0238">DNA-binding</keyword>
<dbReference type="GeneID" id="14869752"/>
<dbReference type="InterPro" id="IPR033956">
    <property type="entry name" value="Translin"/>
</dbReference>
<evidence type="ECO:0008006" key="10">
    <source>
        <dbReference type="Google" id="ProtNLM"/>
    </source>
</evidence>
<keyword evidence="7" id="KW-0539">Nucleus</keyword>
<dbReference type="GO" id="GO:0003697">
    <property type="term" value="F:single-stranded DNA binding"/>
    <property type="evidence" value="ECO:0007669"/>
    <property type="project" value="InterPro"/>
</dbReference>
<dbReference type="FunFam" id="1.20.58.200:FF:000002">
    <property type="entry name" value="Putative translin"/>
    <property type="match status" value="1"/>
</dbReference>
<dbReference type="EMBL" id="GL883021">
    <property type="protein sequence ID" value="EGG16962.1"/>
    <property type="molecule type" value="Genomic_DNA"/>
</dbReference>
<dbReference type="GO" id="GO:0005634">
    <property type="term" value="C:nucleus"/>
    <property type="evidence" value="ECO:0007669"/>
    <property type="project" value="UniProtKB-SubCell"/>
</dbReference>
<dbReference type="SUPFAM" id="SSF74784">
    <property type="entry name" value="Translin"/>
    <property type="match status" value="1"/>
</dbReference>
<dbReference type="AlphaFoldDB" id="F4Q4A0"/>
<dbReference type="GO" id="GO:0043565">
    <property type="term" value="F:sequence-specific DNA binding"/>
    <property type="evidence" value="ECO:0007669"/>
    <property type="project" value="InterPro"/>
</dbReference>
<dbReference type="Gene3D" id="1.20.58.190">
    <property type="entry name" value="Translin, domain 1"/>
    <property type="match status" value="1"/>
</dbReference>
<evidence type="ECO:0000256" key="5">
    <source>
        <dbReference type="ARBA" id="ARBA00022884"/>
    </source>
</evidence>
<dbReference type="InterPro" id="IPR036081">
    <property type="entry name" value="Translin_sf"/>
</dbReference>
<comment type="subcellular location">
    <subcellularLocation>
        <location evidence="2">Cytoplasm</location>
    </subcellularLocation>
    <subcellularLocation>
        <location evidence="1">Nucleus</location>
    </subcellularLocation>
</comment>
<dbReference type="KEGG" id="dfa:DFA_07943"/>
<keyword evidence="4" id="KW-0963">Cytoplasm</keyword>
<evidence type="ECO:0000256" key="4">
    <source>
        <dbReference type="ARBA" id="ARBA00022490"/>
    </source>
</evidence>
<dbReference type="RefSeq" id="XP_004355436.1">
    <property type="nucleotide sequence ID" value="XM_004355384.1"/>
</dbReference>
<evidence type="ECO:0000256" key="1">
    <source>
        <dbReference type="ARBA" id="ARBA00004123"/>
    </source>
</evidence>
<evidence type="ECO:0000256" key="3">
    <source>
        <dbReference type="ARBA" id="ARBA00005902"/>
    </source>
</evidence>
<dbReference type="CDD" id="cd14819">
    <property type="entry name" value="Translin"/>
    <property type="match status" value="1"/>
</dbReference>
<comment type="similarity">
    <text evidence="3">Belongs to the translin family.</text>
</comment>
<name>F4Q4A0_CACFS</name>
<dbReference type="Proteomes" id="UP000007797">
    <property type="component" value="Unassembled WGS sequence"/>
</dbReference>
<dbReference type="GO" id="GO:0003723">
    <property type="term" value="F:RNA binding"/>
    <property type="evidence" value="ECO:0007669"/>
    <property type="project" value="UniProtKB-KW"/>
</dbReference>
<keyword evidence="5" id="KW-0694">RNA-binding</keyword>
<keyword evidence="9" id="KW-1185">Reference proteome</keyword>
<accession>F4Q4A0</accession>
<dbReference type="InterPro" id="IPR016069">
    <property type="entry name" value="Translin_C"/>
</dbReference>
<dbReference type="InterPro" id="IPR002848">
    <property type="entry name" value="Translin_fam"/>
</dbReference>
<protein>
    <recommendedName>
        <fullName evidence="10">Translin</fullName>
    </recommendedName>
</protein>
<organism evidence="8 9">
    <name type="scientific">Cavenderia fasciculata</name>
    <name type="common">Slime mold</name>
    <name type="synonym">Dictyostelium fasciculatum</name>
    <dbReference type="NCBI Taxonomy" id="261658"/>
    <lineage>
        <taxon>Eukaryota</taxon>
        <taxon>Amoebozoa</taxon>
        <taxon>Evosea</taxon>
        <taxon>Eumycetozoa</taxon>
        <taxon>Dictyostelia</taxon>
        <taxon>Acytosteliales</taxon>
        <taxon>Cavenderiaceae</taxon>
        <taxon>Cavenderia</taxon>
    </lineage>
</organism>
<reference evidence="9" key="1">
    <citation type="journal article" date="2011" name="Genome Res.">
        <title>Phylogeny-wide analysis of social amoeba genomes highlights ancient origins for complex intercellular communication.</title>
        <authorList>
            <person name="Heidel A.J."/>
            <person name="Lawal H.M."/>
            <person name="Felder M."/>
            <person name="Schilde C."/>
            <person name="Helps N.R."/>
            <person name="Tunggal B."/>
            <person name="Rivero F."/>
            <person name="John U."/>
            <person name="Schleicher M."/>
            <person name="Eichinger L."/>
            <person name="Platzer M."/>
            <person name="Noegel A.A."/>
            <person name="Schaap P."/>
            <person name="Gloeckner G."/>
        </authorList>
    </citation>
    <scope>NUCLEOTIDE SEQUENCE [LARGE SCALE GENOMIC DNA]</scope>
    <source>
        <strain evidence="9">SH3</strain>
    </source>
</reference>
<evidence type="ECO:0000256" key="6">
    <source>
        <dbReference type="ARBA" id="ARBA00023125"/>
    </source>
</evidence>
<dbReference type="OMA" id="DAFHFTI"/>
<evidence type="ECO:0000313" key="8">
    <source>
        <dbReference type="EMBL" id="EGG16962.1"/>
    </source>
</evidence>
<evidence type="ECO:0000313" key="9">
    <source>
        <dbReference type="Proteomes" id="UP000007797"/>
    </source>
</evidence>
<dbReference type="GO" id="GO:0016070">
    <property type="term" value="P:RNA metabolic process"/>
    <property type="evidence" value="ECO:0007669"/>
    <property type="project" value="InterPro"/>
</dbReference>
<dbReference type="STRING" id="1054147.F4Q4A0"/>
<dbReference type="GO" id="GO:0005737">
    <property type="term" value="C:cytoplasm"/>
    <property type="evidence" value="ECO:0007669"/>
    <property type="project" value="UniProtKB-SubCell"/>
</dbReference>
<evidence type="ECO:0000256" key="2">
    <source>
        <dbReference type="ARBA" id="ARBA00004496"/>
    </source>
</evidence>
<evidence type="ECO:0000256" key="7">
    <source>
        <dbReference type="ARBA" id="ARBA00023242"/>
    </source>
</evidence>